<dbReference type="EMBL" id="CAEKKB010000001">
    <property type="protein sequence ID" value="CAB4294442.1"/>
    <property type="molecule type" value="Genomic_DNA"/>
</dbReference>
<dbReference type="AlphaFoldDB" id="A0A6J5W3B2"/>
<reference evidence="3" key="1">
    <citation type="journal article" date="2020" name="Genome Biol.">
        <title>Gamete binning: chromosome-level and haplotype-resolved genome assembly enabled by high-throughput single-cell sequencing of gamete genomes.</title>
        <authorList>
            <person name="Campoy J.A."/>
            <person name="Sun H."/>
            <person name="Goel M."/>
            <person name="Jiao W.-B."/>
            <person name="Folz-Donahue K."/>
            <person name="Wang N."/>
            <person name="Rubio M."/>
            <person name="Liu C."/>
            <person name="Kukat C."/>
            <person name="Ruiz D."/>
            <person name="Huettel B."/>
            <person name="Schneeberger K."/>
        </authorList>
    </citation>
    <scope>NUCLEOTIDE SEQUENCE [LARGE SCALE GENOMIC DNA]</scope>
    <source>
        <strain evidence="3">cv. Rojo Pasion</strain>
    </source>
</reference>
<accession>A0A6J5W3B2</accession>
<evidence type="ECO:0000313" key="3">
    <source>
        <dbReference type="Proteomes" id="UP000507245"/>
    </source>
</evidence>
<dbReference type="PANTHER" id="PTHR31286:SF178">
    <property type="entry name" value="DUF4283 DOMAIN-CONTAINING PROTEIN"/>
    <property type="match status" value="1"/>
</dbReference>
<sequence>MEDMVTDFTSRFALTEEEQKEVVVERGSVHKLRTTNFLLIGKLLTRKAVNPEAFMRTMTALWRPKVRVQIGRLEENLFLFSFLTKEDRLRILGGGPWTFNHFLLVLAEADGLAHPSRIPLIKQEFWVQLKGLPPAFMTRAMGRQIGEVLGNYIISDQSKRGVCAGSYLRVRVALDVTKPL</sequence>
<gene>
    <name evidence="2" type="ORF">ORAREDHAP_LOCUS5183</name>
</gene>
<dbReference type="Pfam" id="PF14111">
    <property type="entry name" value="DUF4283"/>
    <property type="match status" value="1"/>
</dbReference>
<feature type="domain" description="DUF4283" evidence="1">
    <location>
        <begin position="38"/>
        <end position="107"/>
    </location>
</feature>
<keyword evidence="3" id="KW-1185">Reference proteome</keyword>
<protein>
    <recommendedName>
        <fullName evidence="1">DUF4283 domain-containing protein</fullName>
    </recommendedName>
</protein>
<proteinExistence type="predicted"/>
<organism evidence="2 3">
    <name type="scientific">Prunus armeniaca</name>
    <name type="common">Apricot</name>
    <name type="synonym">Armeniaca vulgaris</name>
    <dbReference type="NCBI Taxonomy" id="36596"/>
    <lineage>
        <taxon>Eukaryota</taxon>
        <taxon>Viridiplantae</taxon>
        <taxon>Streptophyta</taxon>
        <taxon>Embryophyta</taxon>
        <taxon>Tracheophyta</taxon>
        <taxon>Spermatophyta</taxon>
        <taxon>Magnoliopsida</taxon>
        <taxon>eudicotyledons</taxon>
        <taxon>Gunneridae</taxon>
        <taxon>Pentapetalae</taxon>
        <taxon>rosids</taxon>
        <taxon>fabids</taxon>
        <taxon>Rosales</taxon>
        <taxon>Rosaceae</taxon>
        <taxon>Amygdaloideae</taxon>
        <taxon>Amygdaleae</taxon>
        <taxon>Prunus</taxon>
    </lineage>
</organism>
<evidence type="ECO:0000259" key="1">
    <source>
        <dbReference type="Pfam" id="PF14111"/>
    </source>
</evidence>
<name>A0A6J5W3B2_PRUAR</name>
<dbReference type="PANTHER" id="PTHR31286">
    <property type="entry name" value="GLYCINE-RICH CELL WALL STRUCTURAL PROTEIN 1.8-LIKE"/>
    <property type="match status" value="1"/>
</dbReference>
<evidence type="ECO:0000313" key="2">
    <source>
        <dbReference type="EMBL" id="CAB4294442.1"/>
    </source>
</evidence>
<dbReference type="OrthoDB" id="1750606at2759"/>
<dbReference type="Proteomes" id="UP000507245">
    <property type="component" value="Unassembled WGS sequence"/>
</dbReference>
<dbReference type="InterPro" id="IPR025558">
    <property type="entry name" value="DUF4283"/>
</dbReference>
<dbReference type="InterPro" id="IPR040256">
    <property type="entry name" value="At4g02000-like"/>
</dbReference>